<name>A0A0V0YYU0_TRIBR</name>
<organism evidence="1 2">
    <name type="scientific">Trichinella britovi</name>
    <name type="common">Parasitic roundworm</name>
    <dbReference type="NCBI Taxonomy" id="45882"/>
    <lineage>
        <taxon>Eukaryota</taxon>
        <taxon>Metazoa</taxon>
        <taxon>Ecdysozoa</taxon>
        <taxon>Nematoda</taxon>
        <taxon>Enoplea</taxon>
        <taxon>Dorylaimia</taxon>
        <taxon>Trichinellida</taxon>
        <taxon>Trichinellidae</taxon>
        <taxon>Trichinella</taxon>
    </lineage>
</organism>
<accession>A0A0V0YYU0</accession>
<sequence length="44" mass="4772">MDAEMDSVITNTGVSGSTLMKQEKQFYSTNSTTTLKQNHFVSGG</sequence>
<proteinExistence type="predicted"/>
<comment type="caution">
    <text evidence="1">The sequence shown here is derived from an EMBL/GenBank/DDBJ whole genome shotgun (WGS) entry which is preliminary data.</text>
</comment>
<reference evidence="1 2" key="1">
    <citation type="submission" date="2015-01" db="EMBL/GenBank/DDBJ databases">
        <title>Evolution of Trichinella species and genotypes.</title>
        <authorList>
            <person name="Korhonen P.K."/>
            <person name="Edoardo P."/>
            <person name="Giuseppe L.R."/>
            <person name="Gasser R.B."/>
        </authorList>
    </citation>
    <scope>NUCLEOTIDE SEQUENCE [LARGE SCALE GENOMIC DNA]</scope>
    <source>
        <strain evidence="1">ISS120</strain>
    </source>
</reference>
<protein>
    <submittedName>
        <fullName evidence="1">Uncharacterized protein</fullName>
    </submittedName>
</protein>
<dbReference type="AlphaFoldDB" id="A0A0V0YYU0"/>
<dbReference type="EMBL" id="JYDI01005081">
    <property type="protein sequence ID" value="KRY05288.1"/>
    <property type="molecule type" value="Genomic_DNA"/>
</dbReference>
<dbReference type="Proteomes" id="UP000054653">
    <property type="component" value="Unassembled WGS sequence"/>
</dbReference>
<keyword evidence="2" id="KW-1185">Reference proteome</keyword>
<gene>
    <name evidence="1" type="ORF">T03_161</name>
</gene>
<evidence type="ECO:0000313" key="2">
    <source>
        <dbReference type="Proteomes" id="UP000054653"/>
    </source>
</evidence>
<evidence type="ECO:0000313" key="1">
    <source>
        <dbReference type="EMBL" id="KRY05288.1"/>
    </source>
</evidence>